<accession>A0A9C7UMP2</accession>
<sequence length="162" mass="18859">MLFIQATCLTPKRRLLKTCCSHQKPKLAKVVRYLDPNCIWMAQSNSQAVIRPLTIPLQDDTQLTLMVSYSDMLQLVEKLNQLVLSFCSVAEATAQRKKIVQPVFEYCCQREGLFIHMECNPNLFTSAFQAKVYIRVYDDKMRVHSQAHLTTLMDVLRKWKME</sequence>
<dbReference type="OrthoDB" id="203642at2759"/>
<protein>
    <submittedName>
        <fullName evidence="1">Uncharacterized protein</fullName>
    </submittedName>
</protein>
<gene>
    <name evidence="1" type="ORF">GpartN1_g619.t1</name>
</gene>
<dbReference type="AlphaFoldDB" id="A0A9C7UMP2"/>
<proteinExistence type="predicted"/>
<keyword evidence="2" id="KW-1185">Reference proteome</keyword>
<dbReference type="EMBL" id="BQMJ01000004">
    <property type="protein sequence ID" value="GJQ08828.1"/>
    <property type="molecule type" value="Genomic_DNA"/>
</dbReference>
<comment type="caution">
    <text evidence="1">The sequence shown here is derived from an EMBL/GenBank/DDBJ whole genome shotgun (WGS) entry which is preliminary data.</text>
</comment>
<name>A0A9C7UMP2_9RHOD</name>
<reference evidence="1" key="2">
    <citation type="submission" date="2022-01" db="EMBL/GenBank/DDBJ databases">
        <authorList>
            <person name="Hirooka S."/>
            <person name="Miyagishima S.Y."/>
        </authorList>
    </citation>
    <scope>NUCLEOTIDE SEQUENCE</scope>
    <source>
        <strain evidence="1">NBRC 102759</strain>
    </source>
</reference>
<evidence type="ECO:0000313" key="1">
    <source>
        <dbReference type="EMBL" id="GJQ08828.1"/>
    </source>
</evidence>
<reference evidence="1" key="1">
    <citation type="journal article" date="2022" name="Proc. Natl. Acad. Sci. U.S.A.">
        <title>Life cycle and functional genomics of the unicellular red alga Galdieria for elucidating algal and plant evolution and industrial use.</title>
        <authorList>
            <person name="Hirooka S."/>
            <person name="Itabashi T."/>
            <person name="Ichinose T.M."/>
            <person name="Onuma R."/>
            <person name="Fujiwara T."/>
            <person name="Yamashita S."/>
            <person name="Jong L.W."/>
            <person name="Tomita R."/>
            <person name="Iwane A.H."/>
            <person name="Miyagishima S.Y."/>
        </authorList>
    </citation>
    <scope>NUCLEOTIDE SEQUENCE</scope>
    <source>
        <strain evidence="1">NBRC 102759</strain>
    </source>
</reference>
<dbReference type="Proteomes" id="UP001061958">
    <property type="component" value="Unassembled WGS sequence"/>
</dbReference>
<evidence type="ECO:0000313" key="2">
    <source>
        <dbReference type="Proteomes" id="UP001061958"/>
    </source>
</evidence>
<organism evidence="1 2">
    <name type="scientific">Galdieria partita</name>
    <dbReference type="NCBI Taxonomy" id="83374"/>
    <lineage>
        <taxon>Eukaryota</taxon>
        <taxon>Rhodophyta</taxon>
        <taxon>Bangiophyceae</taxon>
        <taxon>Galdieriales</taxon>
        <taxon>Galdieriaceae</taxon>
        <taxon>Galdieria</taxon>
    </lineage>
</organism>